<protein>
    <submittedName>
        <fullName evidence="1">Uncharacterized protein</fullName>
    </submittedName>
</protein>
<organism evidence="1">
    <name type="scientific">marine sediment metagenome</name>
    <dbReference type="NCBI Taxonomy" id="412755"/>
    <lineage>
        <taxon>unclassified sequences</taxon>
        <taxon>metagenomes</taxon>
        <taxon>ecological metagenomes</taxon>
    </lineage>
</organism>
<name>A0A0F8YNQ2_9ZZZZ</name>
<dbReference type="AlphaFoldDB" id="A0A0F8YNQ2"/>
<comment type="caution">
    <text evidence="1">The sequence shown here is derived from an EMBL/GenBank/DDBJ whole genome shotgun (WGS) entry which is preliminary data.</text>
</comment>
<sequence length="86" mass="9832">MSYSLLRWLSRMSWLTGEPEPPDYAFTKDGKKCTDCGEAVRYLGLEVARHAHKKPAPNCSGTKTFAMWDAERERKAELARAPRTEE</sequence>
<evidence type="ECO:0000313" key="1">
    <source>
        <dbReference type="EMBL" id="KKK82992.1"/>
    </source>
</evidence>
<accession>A0A0F8YNQ2</accession>
<proteinExistence type="predicted"/>
<gene>
    <name evidence="1" type="ORF">LCGC14_2797830</name>
</gene>
<dbReference type="EMBL" id="LAZR01052426">
    <property type="protein sequence ID" value="KKK82992.1"/>
    <property type="molecule type" value="Genomic_DNA"/>
</dbReference>
<reference evidence="1" key="1">
    <citation type="journal article" date="2015" name="Nature">
        <title>Complex archaea that bridge the gap between prokaryotes and eukaryotes.</title>
        <authorList>
            <person name="Spang A."/>
            <person name="Saw J.H."/>
            <person name="Jorgensen S.L."/>
            <person name="Zaremba-Niedzwiedzka K."/>
            <person name="Martijn J."/>
            <person name="Lind A.E."/>
            <person name="van Eijk R."/>
            <person name="Schleper C."/>
            <person name="Guy L."/>
            <person name="Ettema T.J."/>
        </authorList>
    </citation>
    <scope>NUCLEOTIDE SEQUENCE</scope>
</reference>